<dbReference type="AlphaFoldDB" id="A0A3L6RZD2"/>
<evidence type="ECO:0000256" key="1">
    <source>
        <dbReference type="SAM" id="MobiDB-lite"/>
    </source>
</evidence>
<protein>
    <submittedName>
        <fullName evidence="2">Uncharacterized protein</fullName>
    </submittedName>
</protein>
<reference evidence="3" key="1">
    <citation type="journal article" date="2019" name="Nat. Commun.">
        <title>The genome of broomcorn millet.</title>
        <authorList>
            <person name="Zou C."/>
            <person name="Miki D."/>
            <person name="Li D."/>
            <person name="Tang Q."/>
            <person name="Xiao L."/>
            <person name="Rajput S."/>
            <person name="Deng P."/>
            <person name="Jia W."/>
            <person name="Huang R."/>
            <person name="Zhang M."/>
            <person name="Sun Y."/>
            <person name="Hu J."/>
            <person name="Fu X."/>
            <person name="Schnable P.S."/>
            <person name="Li F."/>
            <person name="Zhang H."/>
            <person name="Feng B."/>
            <person name="Zhu X."/>
            <person name="Liu R."/>
            <person name="Schnable J.C."/>
            <person name="Zhu J.-K."/>
            <person name="Zhang H."/>
        </authorList>
    </citation>
    <scope>NUCLEOTIDE SEQUENCE [LARGE SCALE GENOMIC DNA]</scope>
</reference>
<evidence type="ECO:0000313" key="3">
    <source>
        <dbReference type="Proteomes" id="UP000275267"/>
    </source>
</evidence>
<gene>
    <name evidence="2" type="ORF">C2845_PM09G03390</name>
</gene>
<name>A0A3L6RZD2_PANMI</name>
<dbReference type="EMBL" id="PQIB02000006">
    <property type="protein sequence ID" value="RLN12333.1"/>
    <property type="molecule type" value="Genomic_DNA"/>
</dbReference>
<comment type="caution">
    <text evidence="2">The sequence shown here is derived from an EMBL/GenBank/DDBJ whole genome shotgun (WGS) entry which is preliminary data.</text>
</comment>
<feature type="compositionally biased region" description="Basic and acidic residues" evidence="1">
    <location>
        <begin position="97"/>
        <end position="106"/>
    </location>
</feature>
<sequence>MLYKGSESFAAAGAMVGIIQEAALVLDFLSRTDCDLFFQYNICDAIRKYTVSVLTKLEEEFACETDAANDTSEKPMGVSNLNLKFEESNSMGGSIKDMNEHYRSSLEDSSLIGED</sequence>
<accession>A0A3L6RZD2</accession>
<feature type="region of interest" description="Disordered" evidence="1">
    <location>
        <begin position="90"/>
        <end position="115"/>
    </location>
</feature>
<evidence type="ECO:0000313" key="2">
    <source>
        <dbReference type="EMBL" id="RLN12333.1"/>
    </source>
</evidence>
<proteinExistence type="predicted"/>
<organism evidence="2 3">
    <name type="scientific">Panicum miliaceum</name>
    <name type="common">Proso millet</name>
    <name type="synonym">Broomcorn millet</name>
    <dbReference type="NCBI Taxonomy" id="4540"/>
    <lineage>
        <taxon>Eukaryota</taxon>
        <taxon>Viridiplantae</taxon>
        <taxon>Streptophyta</taxon>
        <taxon>Embryophyta</taxon>
        <taxon>Tracheophyta</taxon>
        <taxon>Spermatophyta</taxon>
        <taxon>Magnoliopsida</taxon>
        <taxon>Liliopsida</taxon>
        <taxon>Poales</taxon>
        <taxon>Poaceae</taxon>
        <taxon>PACMAD clade</taxon>
        <taxon>Panicoideae</taxon>
        <taxon>Panicodae</taxon>
        <taxon>Paniceae</taxon>
        <taxon>Panicinae</taxon>
        <taxon>Panicum</taxon>
        <taxon>Panicum sect. Panicum</taxon>
    </lineage>
</organism>
<dbReference type="Proteomes" id="UP000275267">
    <property type="component" value="Unassembled WGS sequence"/>
</dbReference>
<keyword evidence="3" id="KW-1185">Reference proteome</keyword>
<dbReference type="OrthoDB" id="696399at2759"/>